<dbReference type="GO" id="GO:0005886">
    <property type="term" value="C:plasma membrane"/>
    <property type="evidence" value="ECO:0007669"/>
    <property type="project" value="TreeGrafter"/>
</dbReference>
<dbReference type="InterPro" id="IPR013968">
    <property type="entry name" value="PKS_KR"/>
</dbReference>
<sequence length="762" mass="82626">MSAAAPGEILRQTLTLCPLPPAPAPPEDVLDGRRVLVINGSDPVRRSVCRAVCRYGGTPVTDPVTDPDATRIDAIIDLTLHGDPEETRPGAWREPMRRTVAALQHVYPDWVTETDARRLHYVAVTAMGGPMGLRPEQDSRPLSGIWAGIAKTLPRELAACQSRVIDLGPVADPGEAIVREMFAGDLLEVGLRYEERLTILPRQSAVDGAPIEMTPADVLLLTGGGRGIGFEIAAEMARGTGCRVIVSGRTRLPGEDTPWLTAGEDEFAELALRAYREREPGEPLPVVRRRIEGMRQVREIYGNLRRAREAGLRIDYHAADVTRAEDLAGLLAAAGPGLSMVVHNAGVDAPTRLPRKTAEEFLRVIEVKVDGFLRLTEALEGRPLRMLCAVGSLTGRYGGMIGQIDYAAANEGLARLAMWTGHSADHPVKSLSWPTWHDLGLITNLGAASRYMTPISVPTGVAAWRAELAHAGSGEIGFVADIGEITPRQLCGITLPSDWEGRTELLTRRFLLGQVVRYGPGTLLETEHRIDGEWAAFLDDVRVAGVRGVPISLLLEYMLAGASWLAPPLGPLLPVAGMRDVWVDAGALAAGGGSAVFHRLVRPDPHSPDWQVRVELSRDGRPFARGTAVFQPEPPPSVIGRGGPPERRARDYLWRPFLTDVDSWTLDDQAGCWSAEVTRTRASDLFTMTSPPRITLPIAHLEAAIATASGRSEVWRLASLDLHEPRGTPARLLLGADGAGQVVDAERRPLVSIGRCRWDDQP</sequence>
<dbReference type="Gene3D" id="3.40.50.720">
    <property type="entry name" value="NAD(P)-binding Rossmann-like Domain"/>
    <property type="match status" value="1"/>
</dbReference>
<dbReference type="GO" id="GO:0004312">
    <property type="term" value="F:fatty acid synthase activity"/>
    <property type="evidence" value="ECO:0007669"/>
    <property type="project" value="TreeGrafter"/>
</dbReference>
<evidence type="ECO:0000256" key="1">
    <source>
        <dbReference type="ARBA" id="ARBA00022450"/>
    </source>
</evidence>
<organism evidence="5 6">
    <name type="scientific">Microbispora bryophytorum</name>
    <dbReference type="NCBI Taxonomy" id="1460882"/>
    <lineage>
        <taxon>Bacteria</taxon>
        <taxon>Bacillati</taxon>
        <taxon>Actinomycetota</taxon>
        <taxon>Actinomycetes</taxon>
        <taxon>Streptosporangiales</taxon>
        <taxon>Streptosporangiaceae</taxon>
        <taxon>Microbispora</taxon>
    </lineage>
</organism>
<dbReference type="GO" id="GO:0071770">
    <property type="term" value="P:DIM/DIP cell wall layer assembly"/>
    <property type="evidence" value="ECO:0007669"/>
    <property type="project" value="TreeGrafter"/>
</dbReference>
<dbReference type="OrthoDB" id="4537517at2"/>
<dbReference type="Pfam" id="PF08659">
    <property type="entry name" value="KR"/>
    <property type="match status" value="1"/>
</dbReference>
<keyword evidence="2" id="KW-0597">Phosphoprotein</keyword>
<feature type="region of interest" description="Disordered" evidence="3">
    <location>
        <begin position="626"/>
        <end position="645"/>
    </location>
</feature>
<evidence type="ECO:0000313" key="5">
    <source>
        <dbReference type="EMBL" id="GGO18944.1"/>
    </source>
</evidence>
<gene>
    <name evidence="5" type="ORF">GCM10011574_44010</name>
</gene>
<dbReference type="SUPFAM" id="SSF51735">
    <property type="entry name" value="NAD(P)-binding Rossmann-fold domains"/>
    <property type="match status" value="1"/>
</dbReference>
<proteinExistence type="predicted"/>
<dbReference type="PANTHER" id="PTHR43775:SF37">
    <property type="entry name" value="SI:DKEY-61P9.11"/>
    <property type="match status" value="1"/>
</dbReference>
<dbReference type="Proteomes" id="UP000653480">
    <property type="component" value="Unassembled WGS sequence"/>
</dbReference>
<dbReference type="GO" id="GO:0006633">
    <property type="term" value="P:fatty acid biosynthetic process"/>
    <property type="evidence" value="ECO:0007669"/>
    <property type="project" value="TreeGrafter"/>
</dbReference>
<protein>
    <recommendedName>
        <fullName evidence="4">Ketoreductase domain-containing protein</fullName>
    </recommendedName>
</protein>
<dbReference type="InterPro" id="IPR050091">
    <property type="entry name" value="PKS_NRPS_Biosynth_Enz"/>
</dbReference>
<dbReference type="SMART" id="SM00822">
    <property type="entry name" value="PKS_KR"/>
    <property type="match status" value="1"/>
</dbReference>
<dbReference type="EMBL" id="BMMN01000007">
    <property type="protein sequence ID" value="GGO18944.1"/>
    <property type="molecule type" value="Genomic_DNA"/>
</dbReference>
<reference evidence="5" key="1">
    <citation type="journal article" date="2014" name="Int. J. Syst. Evol. Microbiol.">
        <title>Complete genome sequence of Corynebacterium casei LMG S-19264T (=DSM 44701T), isolated from a smear-ripened cheese.</title>
        <authorList>
            <consortium name="US DOE Joint Genome Institute (JGI-PGF)"/>
            <person name="Walter F."/>
            <person name="Albersmeier A."/>
            <person name="Kalinowski J."/>
            <person name="Ruckert C."/>
        </authorList>
    </citation>
    <scope>NUCLEOTIDE SEQUENCE</scope>
    <source>
        <strain evidence="5">CGMCC 4.7138</strain>
    </source>
</reference>
<evidence type="ECO:0000259" key="4">
    <source>
        <dbReference type="SMART" id="SM00822"/>
    </source>
</evidence>
<accession>A0A8H9H1L3</accession>
<feature type="domain" description="Ketoreductase" evidence="4">
    <location>
        <begin position="217"/>
        <end position="439"/>
    </location>
</feature>
<name>A0A8H9H1L3_9ACTN</name>
<keyword evidence="6" id="KW-1185">Reference proteome</keyword>
<evidence type="ECO:0000256" key="2">
    <source>
        <dbReference type="ARBA" id="ARBA00022553"/>
    </source>
</evidence>
<evidence type="ECO:0000313" key="6">
    <source>
        <dbReference type="Proteomes" id="UP000653480"/>
    </source>
</evidence>
<dbReference type="AlphaFoldDB" id="A0A8H9H1L3"/>
<evidence type="ECO:0000256" key="3">
    <source>
        <dbReference type="SAM" id="MobiDB-lite"/>
    </source>
</evidence>
<dbReference type="RefSeq" id="WP_142575415.1">
    <property type="nucleotide sequence ID" value="NZ_BMMN01000007.1"/>
</dbReference>
<dbReference type="InterPro" id="IPR036291">
    <property type="entry name" value="NAD(P)-bd_dom_sf"/>
</dbReference>
<reference evidence="5" key="2">
    <citation type="submission" date="2020-09" db="EMBL/GenBank/DDBJ databases">
        <authorList>
            <person name="Sun Q."/>
            <person name="Zhou Y."/>
        </authorList>
    </citation>
    <scope>NUCLEOTIDE SEQUENCE</scope>
    <source>
        <strain evidence="5">CGMCC 4.7138</strain>
    </source>
</reference>
<dbReference type="InterPro" id="IPR057326">
    <property type="entry name" value="KR_dom"/>
</dbReference>
<dbReference type="GO" id="GO:0005737">
    <property type="term" value="C:cytoplasm"/>
    <property type="evidence" value="ECO:0007669"/>
    <property type="project" value="TreeGrafter"/>
</dbReference>
<dbReference type="PANTHER" id="PTHR43775">
    <property type="entry name" value="FATTY ACID SYNTHASE"/>
    <property type="match status" value="1"/>
</dbReference>
<keyword evidence="1" id="KW-0596">Phosphopantetheine</keyword>
<comment type="caution">
    <text evidence="5">The sequence shown here is derived from an EMBL/GenBank/DDBJ whole genome shotgun (WGS) entry which is preliminary data.</text>
</comment>